<gene>
    <name evidence="1" type="ORF">CDAR_75931</name>
</gene>
<sequence length="104" mass="12159">MIKHTKSQHNGMIQFWPRLQKNRPQEKCYLSNRFCHTSLLNGWNSQTGAIKKVADNTQWPLRGWWTNEAYFSLQGTVNHLGVESGQRTMHVCMEDPLCFEGSQY</sequence>
<evidence type="ECO:0000313" key="1">
    <source>
        <dbReference type="EMBL" id="GIX89504.1"/>
    </source>
</evidence>
<dbReference type="AlphaFoldDB" id="A0AAV4P0R8"/>
<comment type="caution">
    <text evidence="1">The sequence shown here is derived from an EMBL/GenBank/DDBJ whole genome shotgun (WGS) entry which is preliminary data.</text>
</comment>
<organism evidence="1 2">
    <name type="scientific">Caerostris darwini</name>
    <dbReference type="NCBI Taxonomy" id="1538125"/>
    <lineage>
        <taxon>Eukaryota</taxon>
        <taxon>Metazoa</taxon>
        <taxon>Ecdysozoa</taxon>
        <taxon>Arthropoda</taxon>
        <taxon>Chelicerata</taxon>
        <taxon>Arachnida</taxon>
        <taxon>Araneae</taxon>
        <taxon>Araneomorphae</taxon>
        <taxon>Entelegynae</taxon>
        <taxon>Araneoidea</taxon>
        <taxon>Araneidae</taxon>
        <taxon>Caerostris</taxon>
    </lineage>
</organism>
<accession>A0AAV4P0R8</accession>
<keyword evidence="2" id="KW-1185">Reference proteome</keyword>
<evidence type="ECO:0000313" key="2">
    <source>
        <dbReference type="Proteomes" id="UP001054837"/>
    </source>
</evidence>
<name>A0AAV4P0R8_9ARAC</name>
<dbReference type="EMBL" id="BPLQ01002186">
    <property type="protein sequence ID" value="GIX89504.1"/>
    <property type="molecule type" value="Genomic_DNA"/>
</dbReference>
<proteinExistence type="predicted"/>
<protein>
    <submittedName>
        <fullName evidence="1">Uncharacterized protein</fullName>
    </submittedName>
</protein>
<dbReference type="Proteomes" id="UP001054837">
    <property type="component" value="Unassembled WGS sequence"/>
</dbReference>
<reference evidence="1 2" key="1">
    <citation type="submission" date="2021-06" db="EMBL/GenBank/DDBJ databases">
        <title>Caerostris darwini draft genome.</title>
        <authorList>
            <person name="Kono N."/>
            <person name="Arakawa K."/>
        </authorList>
    </citation>
    <scope>NUCLEOTIDE SEQUENCE [LARGE SCALE GENOMIC DNA]</scope>
</reference>